<dbReference type="Pfam" id="PF03469">
    <property type="entry name" value="XH"/>
    <property type="match status" value="1"/>
</dbReference>
<comment type="caution">
    <text evidence="5">The sequence shown here is derived from an EMBL/GenBank/DDBJ whole genome shotgun (WGS) entry which is preliminary data.</text>
</comment>
<accession>A0A8J5HPQ5</accession>
<feature type="region of interest" description="Disordered" evidence="1">
    <location>
        <begin position="114"/>
        <end position="138"/>
    </location>
</feature>
<evidence type="ECO:0008006" key="7">
    <source>
        <dbReference type="Google" id="ProtNLM"/>
    </source>
</evidence>
<dbReference type="InterPro" id="IPR005379">
    <property type="entry name" value="FDM1-5/IDN2_XH"/>
</dbReference>
<feature type="compositionally biased region" description="Acidic residues" evidence="1">
    <location>
        <begin position="7"/>
        <end position="25"/>
    </location>
</feature>
<protein>
    <recommendedName>
        <fullName evidence="7">XH/XS domain-containing protein</fullName>
    </recommendedName>
</protein>
<dbReference type="Proteomes" id="UP000734854">
    <property type="component" value="Unassembled WGS sequence"/>
</dbReference>
<proteinExistence type="predicted"/>
<dbReference type="GO" id="GO:0080188">
    <property type="term" value="P:gene silencing by siRNA-directed DNA methylation"/>
    <property type="evidence" value="ECO:0007669"/>
    <property type="project" value="InterPro"/>
</dbReference>
<dbReference type="PANTHER" id="PTHR21596:SF51">
    <property type="entry name" value="OS01G0147700 PROTEIN"/>
    <property type="match status" value="1"/>
</dbReference>
<feature type="domain" description="Zinc finger-XS" evidence="4">
    <location>
        <begin position="45"/>
        <end position="86"/>
    </location>
</feature>
<sequence>MENGFSSDEDTDVSDSEVEDYEEESYTALRTGNHRICNPDGTFRCPFCAGKKKRDYQFKDLLQHATGIGASSSRKGSLKANHRAFARFLQRDLAPSISLPPADLKAAVTAAAVPSAPRSPSPSPLSSLTTAAAADSEPPPEEELFVWPWMAVLVNADPSEAEGETNSLADQLAEFHPTDTVFLHLEKGGRSTGTTVIVKFQHSWGGFENAMYFEKRFKASRCGREQWIELQGDVSSTLYGWIARSDDYNEDSGIGRYLRKHGELKTIKQVTEEENKEKGKLVANLAYQIDVKNQHLHDWEVRNNKTNLVIHQLIYEKDKLHQAYNDEMRNLQRTARDTTLKIFEENEKLKAELDLKRKEVESRSKELDNKEAQNEDERKKLDDEKQKVEEASMLQKETEEEVLRLIEEQKKEKEAALARVLQLEKEIDHKQQLELEIENLQWNLKIMKQMEGEDAADIQEMEQKLEREREELESLNNTLIKKERESNDELQAARKELLTGLEDLLTGRTLIGIKRMGELDEKAFQNAAKKKFKSDEADIKAAELCSSWQEELKNPSWHPFKIVVTNGKEEEFLVEDDPKLKKLWIEYGDDVCNAVKTALQELNEYNPSGRYVVPELWNFKDGRKASMKEIVQYIIKHWKSSKRKK</sequence>
<dbReference type="InterPro" id="IPR045177">
    <property type="entry name" value="FDM1-5/IDN2"/>
</dbReference>
<dbReference type="Pfam" id="PF03468">
    <property type="entry name" value="XS"/>
    <property type="match status" value="1"/>
</dbReference>
<dbReference type="InterPro" id="IPR005381">
    <property type="entry name" value="Znf-XS_domain"/>
</dbReference>
<evidence type="ECO:0000259" key="2">
    <source>
        <dbReference type="Pfam" id="PF03468"/>
    </source>
</evidence>
<gene>
    <name evidence="5" type="ORF">ZIOFF_012698</name>
</gene>
<organism evidence="5 6">
    <name type="scientific">Zingiber officinale</name>
    <name type="common">Ginger</name>
    <name type="synonym">Amomum zingiber</name>
    <dbReference type="NCBI Taxonomy" id="94328"/>
    <lineage>
        <taxon>Eukaryota</taxon>
        <taxon>Viridiplantae</taxon>
        <taxon>Streptophyta</taxon>
        <taxon>Embryophyta</taxon>
        <taxon>Tracheophyta</taxon>
        <taxon>Spermatophyta</taxon>
        <taxon>Magnoliopsida</taxon>
        <taxon>Liliopsida</taxon>
        <taxon>Zingiberales</taxon>
        <taxon>Zingiberaceae</taxon>
        <taxon>Zingiber</taxon>
    </lineage>
</organism>
<evidence type="ECO:0000313" key="5">
    <source>
        <dbReference type="EMBL" id="KAG6530459.1"/>
    </source>
</evidence>
<feature type="region of interest" description="Disordered" evidence="1">
    <location>
        <begin position="1"/>
        <end position="25"/>
    </location>
</feature>
<feature type="domain" description="Factor of DNA methylation 1-5/IDN2" evidence="3">
    <location>
        <begin position="514"/>
        <end position="644"/>
    </location>
</feature>
<name>A0A8J5HPQ5_ZINOF</name>
<dbReference type="PANTHER" id="PTHR21596">
    <property type="entry name" value="RIBONUCLEASE P SUBUNIT P38"/>
    <property type="match status" value="1"/>
</dbReference>
<feature type="region of interest" description="Disordered" evidence="1">
    <location>
        <begin position="360"/>
        <end position="393"/>
    </location>
</feature>
<feature type="compositionally biased region" description="Low complexity" evidence="1">
    <location>
        <begin position="124"/>
        <end position="136"/>
    </location>
</feature>
<dbReference type="AlphaFoldDB" id="A0A8J5HPQ5"/>
<reference evidence="5 6" key="1">
    <citation type="submission" date="2020-08" db="EMBL/GenBank/DDBJ databases">
        <title>Plant Genome Project.</title>
        <authorList>
            <person name="Zhang R.-G."/>
        </authorList>
    </citation>
    <scope>NUCLEOTIDE SEQUENCE [LARGE SCALE GENOMIC DNA]</scope>
    <source>
        <tissue evidence="5">Rhizome</tissue>
    </source>
</reference>
<dbReference type="OrthoDB" id="1892195at2759"/>
<keyword evidence="6" id="KW-1185">Reference proteome</keyword>
<feature type="compositionally biased region" description="Basic and acidic residues" evidence="1">
    <location>
        <begin position="360"/>
        <end position="390"/>
    </location>
</feature>
<dbReference type="Pfam" id="PF03470">
    <property type="entry name" value="zf-XS"/>
    <property type="match status" value="1"/>
</dbReference>
<dbReference type="InterPro" id="IPR005380">
    <property type="entry name" value="XS_domain"/>
</dbReference>
<feature type="domain" description="XS" evidence="2">
    <location>
        <begin position="142"/>
        <end position="249"/>
    </location>
</feature>
<evidence type="ECO:0000256" key="1">
    <source>
        <dbReference type="SAM" id="MobiDB-lite"/>
    </source>
</evidence>
<evidence type="ECO:0000259" key="3">
    <source>
        <dbReference type="Pfam" id="PF03469"/>
    </source>
</evidence>
<evidence type="ECO:0000259" key="4">
    <source>
        <dbReference type="Pfam" id="PF03470"/>
    </source>
</evidence>
<dbReference type="EMBL" id="JACMSC010000003">
    <property type="protein sequence ID" value="KAG6530459.1"/>
    <property type="molecule type" value="Genomic_DNA"/>
</dbReference>
<evidence type="ECO:0000313" key="6">
    <source>
        <dbReference type="Proteomes" id="UP000734854"/>
    </source>
</evidence>